<sequence length="1123" mass="122773">MFALWRAHKLAHLVFFYKAHHTLFQHFSHASSITLYSAAKKKRTRMSADLFKEALQSLSKKGVAHIKCAGLGLNDHQLQLLITAIENSPSHPEIIDVSNNSITSAGVVYLIRYLTTASVEAVDLRNNQIDEDGALTFFPLFEKKTSVKLLDVRGNPCSAATASRLYFLSKTEKCSTDVRSALLTGNAQHISFAGMTYGELEKELLRFLLHMEGLQSVDFSGMDLGTAGMITVGTFVRDTQVSALSFCKCSLTNDAVLNFFQAADLANQRYPNSFDFSWNIGLSNDLVRKLISTTFDQSHCITNFALTKTSVTPTYVRLVQKECELNQENPAIKRAVVALRNNSSDAQEVNLQWDAPLPMCMNYLVDYIAASSVIQHLNISNSLIDDAGLELLAEALQKNTSLKVIELANCRITATGIQKLFAVLQKGICLVQEVNIANNNLDEGSVQYITAALRANPRLKTLNINVNPAISPASMQEIAGLTMVNRAPPQIRSVLPLIENNSKDVVVLDFSGKGVTLDDDSVWLLAQALRLNSTVRQLNLSHNSFGDTGASYLADYLADNRTMLELNLSSCTIGNRGAQNLCKALATNQALQSLDLSNNMMDADSLSALPLVLRENTALREFKLERTRVASEFVEQVKMACSLNRECAAVKRIYYRLHDGDASLTKIELSSPDEERVIDDQTVSTICTVLRNNTSVEVIDLSGNVIGKNGCSALAATLSECTSKVRKIILSKNPIDDDAAAELAACFPKIKTLREVILYNTNITKIGMEALAKGLEENASIVWIGITDDDTADENVSLLMRNLALNNGPAALKRITLSIDAGVIVDDVDLSRPVDCSMDDSLCKFLCASLVRCPTLRSLNLAHNEISSAAVPYILEVVEMCPSLASLDLSGNQIDESGAQQIIACLERVSNLRSVNFAGNLFSAESLERVSQLVALNMGSEVLKKLYLTTTRGDQLPNDIDLNGTTNSYRLTDEEVVVLAGLLQNSSTVKSLDLGSNSFGDEGCIAIAEVLRFNHTIEALNLAGNAIGSKGGEALYFALKINPQLQHLDLEKTAIPRDVLESISSLLHVNQTPYRAVIDMRGVKLYELNDETQFRSTDYYVAQTVTLDAAIEGCKQSEVKAVE</sequence>
<reference evidence="4 5" key="1">
    <citation type="journal article" date="2018" name="Sci. Rep.">
        <title>A complete Leishmania donovani reference genome identifies novel genetic variations associated with virulence.</title>
        <authorList>
            <person name="Lypaczewski P."/>
            <person name="Hoshizaki J."/>
            <person name="Zhang W.-W."/>
            <person name="McCall L.-I."/>
            <person name="Torcivia-Rodriguez J."/>
            <person name="Simonyan V."/>
            <person name="Kaur A."/>
            <person name="Dewar K."/>
            <person name="Matlashewski G."/>
        </authorList>
    </citation>
    <scope>NUCLEOTIDE SEQUENCE [LARGE SCALE GENOMIC DNA]</scope>
    <source>
        <strain evidence="4 5">LdCL</strain>
    </source>
</reference>
<organism evidence="4 5">
    <name type="scientific">Leishmania donovani</name>
    <dbReference type="NCBI Taxonomy" id="5661"/>
    <lineage>
        <taxon>Eukaryota</taxon>
        <taxon>Discoba</taxon>
        <taxon>Euglenozoa</taxon>
        <taxon>Kinetoplastea</taxon>
        <taxon>Metakinetoplastina</taxon>
        <taxon>Trypanosomatida</taxon>
        <taxon>Trypanosomatidae</taxon>
        <taxon>Leishmaniinae</taxon>
        <taxon>Leishmania</taxon>
    </lineage>
</organism>
<dbReference type="GO" id="GO:0005096">
    <property type="term" value="F:GTPase activator activity"/>
    <property type="evidence" value="ECO:0007669"/>
    <property type="project" value="UniProtKB-KW"/>
</dbReference>
<dbReference type="GO" id="GO:0048471">
    <property type="term" value="C:perinuclear region of cytoplasm"/>
    <property type="evidence" value="ECO:0007669"/>
    <property type="project" value="TreeGrafter"/>
</dbReference>
<dbReference type="InterPro" id="IPR001611">
    <property type="entry name" value="Leu-rich_rpt"/>
</dbReference>
<dbReference type="Proteomes" id="UP000274082">
    <property type="component" value="Chromosome 36"/>
</dbReference>
<dbReference type="VEuPathDB" id="TriTrypDB:LDHU3_36.6020"/>
<dbReference type="GO" id="GO:0005634">
    <property type="term" value="C:nucleus"/>
    <property type="evidence" value="ECO:0007669"/>
    <property type="project" value="TreeGrafter"/>
</dbReference>
<dbReference type="VEuPathDB" id="TriTrypDB:LdBPK_364440.1"/>
<dbReference type="VEuPathDB" id="TriTrypDB:LdCL_360051600"/>
<keyword evidence="2" id="KW-0433">Leucine-rich repeat</keyword>
<dbReference type="Pfam" id="PF13516">
    <property type="entry name" value="LRR_6"/>
    <property type="match status" value="8"/>
</dbReference>
<keyword evidence="3" id="KW-0677">Repeat</keyword>
<proteinExistence type="predicted"/>
<dbReference type="InterPro" id="IPR032675">
    <property type="entry name" value="LRR_dom_sf"/>
</dbReference>
<dbReference type="AlphaFoldDB" id="A0A3Q8IWA4"/>
<dbReference type="InterPro" id="IPR006553">
    <property type="entry name" value="Leu-rich_rpt_Cys-con_subtyp"/>
</dbReference>
<dbReference type="Gene3D" id="3.80.10.10">
    <property type="entry name" value="Ribonuclease Inhibitor"/>
    <property type="match status" value="6"/>
</dbReference>
<evidence type="ECO:0000313" key="5">
    <source>
        <dbReference type="Proteomes" id="UP000274082"/>
    </source>
</evidence>
<dbReference type="GO" id="GO:0005829">
    <property type="term" value="C:cytosol"/>
    <property type="evidence" value="ECO:0007669"/>
    <property type="project" value="TreeGrafter"/>
</dbReference>
<dbReference type="GO" id="GO:0031267">
    <property type="term" value="F:small GTPase binding"/>
    <property type="evidence" value="ECO:0007669"/>
    <property type="project" value="TreeGrafter"/>
</dbReference>
<evidence type="ECO:0000256" key="2">
    <source>
        <dbReference type="ARBA" id="ARBA00022614"/>
    </source>
</evidence>
<dbReference type="OrthoDB" id="120976at2759"/>
<dbReference type="PANTHER" id="PTHR24113">
    <property type="entry name" value="RAN GTPASE-ACTIVATING PROTEIN 1"/>
    <property type="match status" value="1"/>
</dbReference>
<dbReference type="SUPFAM" id="SSF52047">
    <property type="entry name" value="RNI-like"/>
    <property type="match status" value="4"/>
</dbReference>
<dbReference type="SMART" id="SM00368">
    <property type="entry name" value="LRR_RI"/>
    <property type="match status" value="14"/>
</dbReference>
<keyword evidence="1" id="KW-0343">GTPase activation</keyword>
<dbReference type="EMBL" id="CP029535">
    <property type="protein sequence ID" value="AYU83800.1"/>
    <property type="molecule type" value="Genomic_DNA"/>
</dbReference>
<evidence type="ECO:0000256" key="1">
    <source>
        <dbReference type="ARBA" id="ARBA00022468"/>
    </source>
</evidence>
<protein>
    <submittedName>
        <fullName evidence="4">Paraflagellar rod component, putative</fullName>
    </submittedName>
</protein>
<accession>A0A3Q8IWA4</accession>
<evidence type="ECO:0000256" key="3">
    <source>
        <dbReference type="ARBA" id="ARBA00022737"/>
    </source>
</evidence>
<keyword evidence="5" id="KW-1185">Reference proteome</keyword>
<evidence type="ECO:0000313" key="4">
    <source>
        <dbReference type="EMBL" id="AYU83800.1"/>
    </source>
</evidence>
<dbReference type="SMART" id="SM00367">
    <property type="entry name" value="LRR_CC"/>
    <property type="match status" value="5"/>
</dbReference>
<gene>
    <name evidence="4" type="ORF">LdCL_360051600</name>
</gene>
<dbReference type="InterPro" id="IPR027038">
    <property type="entry name" value="RanGap"/>
</dbReference>
<name>A0A3Q8IWA4_LEIDO</name>
<dbReference type="GO" id="GO:0006913">
    <property type="term" value="P:nucleocytoplasmic transport"/>
    <property type="evidence" value="ECO:0007669"/>
    <property type="project" value="TreeGrafter"/>
</dbReference>
<dbReference type="PANTHER" id="PTHR24113:SF12">
    <property type="entry name" value="RAN GTPASE-ACTIVATING PROTEIN 1"/>
    <property type="match status" value="1"/>
</dbReference>